<feature type="transmembrane region" description="Helical" evidence="7">
    <location>
        <begin position="67"/>
        <end position="85"/>
    </location>
</feature>
<keyword evidence="6 7" id="KW-0472">Membrane</keyword>
<evidence type="ECO:0000256" key="5">
    <source>
        <dbReference type="ARBA" id="ARBA00022989"/>
    </source>
</evidence>
<dbReference type="PANTHER" id="PTHR47737:SF1">
    <property type="entry name" value="GLYCINE BETAINE_PROLINE BETAINE TRANSPORT SYSTEM PERMEASE PROTEIN PROW"/>
    <property type="match status" value="1"/>
</dbReference>
<keyword evidence="3" id="KW-1003">Cell membrane</keyword>
<dbReference type="EMBL" id="JALXSQ010000058">
    <property type="protein sequence ID" value="MCT2043606.1"/>
    <property type="molecule type" value="Genomic_DNA"/>
</dbReference>
<evidence type="ECO:0000256" key="8">
    <source>
        <dbReference type="SAM" id="MobiDB-lite"/>
    </source>
</evidence>
<dbReference type="PROSITE" id="PS50928">
    <property type="entry name" value="ABC_TM1"/>
    <property type="match status" value="1"/>
</dbReference>
<proteinExistence type="inferred from homology"/>
<dbReference type="InterPro" id="IPR035906">
    <property type="entry name" value="MetI-like_sf"/>
</dbReference>
<name>A0ABT2HZJ3_9MICO</name>
<feature type="transmembrane region" description="Helical" evidence="7">
    <location>
        <begin position="12"/>
        <end position="32"/>
    </location>
</feature>
<evidence type="ECO:0000256" key="3">
    <source>
        <dbReference type="ARBA" id="ARBA00022475"/>
    </source>
</evidence>
<keyword evidence="11" id="KW-1185">Reference proteome</keyword>
<dbReference type="Proteomes" id="UP001525379">
    <property type="component" value="Unassembled WGS sequence"/>
</dbReference>
<sequence length="314" mass="32942">MIRIPLGTWVEAFIEGLISVAGPVFDVIRAIFGALYSFFELILLTPPVGVIIVVFAALAFIASGWKLALGTALGLGLILAVDQWGNAMETLALVIVASLIAILLAVPLGIWAAKSNTASTIIRPILDFMQTMPAFVYLIPALILFRVGVVPGIVATIIFAMAPGARMTELGIRGVDEEVVEAGKAFGATPGRILRQIQLPLAMPSIMAGVNQVIMLALSMVVIAGMVGAGGLGADVVQSLNRIDVALGFEAGISVVVLAIILDRLTGAFSRRHENGQKTLVDRVIERRKARANGTTDDQVDPKPATSQPASASA</sequence>
<comment type="similarity">
    <text evidence="7">Belongs to the binding-protein-dependent transport system permease family.</text>
</comment>
<feature type="transmembrane region" description="Helical" evidence="7">
    <location>
        <begin position="213"/>
        <end position="233"/>
    </location>
</feature>
<evidence type="ECO:0000256" key="6">
    <source>
        <dbReference type="ARBA" id="ARBA00023136"/>
    </source>
</evidence>
<dbReference type="InterPro" id="IPR000515">
    <property type="entry name" value="MetI-like"/>
</dbReference>
<evidence type="ECO:0000256" key="1">
    <source>
        <dbReference type="ARBA" id="ARBA00004141"/>
    </source>
</evidence>
<organism evidence="10 11">
    <name type="scientific">Pseudoclavibacter albus</name>
    <dbReference type="NCBI Taxonomy" id="272241"/>
    <lineage>
        <taxon>Bacteria</taxon>
        <taxon>Bacillati</taxon>
        <taxon>Actinomycetota</taxon>
        <taxon>Actinomycetes</taxon>
        <taxon>Micrococcales</taxon>
        <taxon>Microbacteriaceae</taxon>
        <taxon>Pseudoclavibacter</taxon>
    </lineage>
</organism>
<reference evidence="10 11" key="1">
    <citation type="submission" date="2022-04" db="EMBL/GenBank/DDBJ databases">
        <title>Human microbiome associated bacterial genomes.</title>
        <authorList>
            <person name="Sandstrom S."/>
            <person name="Salamzade R."/>
            <person name="Kalan L.R."/>
        </authorList>
    </citation>
    <scope>NUCLEOTIDE SEQUENCE [LARGE SCALE GENOMIC DNA]</scope>
    <source>
        <strain evidence="11">p3-SID1799</strain>
    </source>
</reference>
<dbReference type="PANTHER" id="PTHR47737">
    <property type="entry name" value="GLYCINE BETAINE/PROLINE BETAINE TRANSPORT SYSTEM PERMEASE PROTEIN PROW"/>
    <property type="match status" value="1"/>
</dbReference>
<evidence type="ECO:0000256" key="4">
    <source>
        <dbReference type="ARBA" id="ARBA00022692"/>
    </source>
</evidence>
<dbReference type="SUPFAM" id="SSF161098">
    <property type="entry name" value="MetI-like"/>
    <property type="match status" value="1"/>
</dbReference>
<evidence type="ECO:0000313" key="10">
    <source>
        <dbReference type="EMBL" id="MCT2043606.1"/>
    </source>
</evidence>
<feature type="transmembrane region" description="Helical" evidence="7">
    <location>
        <begin position="245"/>
        <end position="262"/>
    </location>
</feature>
<feature type="transmembrane region" description="Helical" evidence="7">
    <location>
        <begin position="134"/>
        <end position="162"/>
    </location>
</feature>
<feature type="domain" description="ABC transmembrane type-1" evidence="9">
    <location>
        <begin position="87"/>
        <end position="266"/>
    </location>
</feature>
<comment type="subcellular location">
    <subcellularLocation>
        <location evidence="7">Cell membrane</location>
        <topology evidence="7">Multi-pass membrane protein</topology>
    </subcellularLocation>
    <subcellularLocation>
        <location evidence="1">Membrane</location>
        <topology evidence="1">Multi-pass membrane protein</topology>
    </subcellularLocation>
</comment>
<feature type="transmembrane region" description="Helical" evidence="7">
    <location>
        <begin position="91"/>
        <end position="113"/>
    </location>
</feature>
<accession>A0ABT2HZJ3</accession>
<feature type="region of interest" description="Disordered" evidence="8">
    <location>
        <begin position="288"/>
        <end position="314"/>
    </location>
</feature>
<comment type="caution">
    <text evidence="10">The sequence shown here is derived from an EMBL/GenBank/DDBJ whole genome shotgun (WGS) entry which is preliminary data.</text>
</comment>
<gene>
    <name evidence="10" type="ORF">M3D15_09755</name>
</gene>
<dbReference type="Pfam" id="PF00528">
    <property type="entry name" value="BPD_transp_1"/>
    <property type="match status" value="1"/>
</dbReference>
<evidence type="ECO:0000313" key="11">
    <source>
        <dbReference type="Proteomes" id="UP001525379"/>
    </source>
</evidence>
<protein>
    <submittedName>
        <fullName evidence="10">Proline/glycine betaine ABC transporter permease</fullName>
    </submittedName>
</protein>
<keyword evidence="4 7" id="KW-0812">Transmembrane</keyword>
<evidence type="ECO:0000256" key="7">
    <source>
        <dbReference type="RuleBase" id="RU363032"/>
    </source>
</evidence>
<dbReference type="CDD" id="cd06261">
    <property type="entry name" value="TM_PBP2"/>
    <property type="match status" value="1"/>
</dbReference>
<dbReference type="Gene3D" id="1.10.3720.10">
    <property type="entry name" value="MetI-like"/>
    <property type="match status" value="1"/>
</dbReference>
<evidence type="ECO:0000256" key="2">
    <source>
        <dbReference type="ARBA" id="ARBA00022448"/>
    </source>
</evidence>
<evidence type="ECO:0000259" key="9">
    <source>
        <dbReference type="PROSITE" id="PS50928"/>
    </source>
</evidence>
<keyword evidence="2 7" id="KW-0813">Transport</keyword>
<dbReference type="RefSeq" id="WP_260104702.1">
    <property type="nucleotide sequence ID" value="NZ_JALXSQ010000058.1"/>
</dbReference>
<feature type="compositionally biased region" description="Polar residues" evidence="8">
    <location>
        <begin position="305"/>
        <end position="314"/>
    </location>
</feature>
<keyword evidence="5 7" id="KW-1133">Transmembrane helix</keyword>